<gene>
    <name evidence="2" type="ORF">ERS852420_00668</name>
    <name evidence="1" type="ORF">M72_05141</name>
</gene>
<reference evidence="1" key="2">
    <citation type="submission" date="2015-05" db="EMBL/GenBank/DDBJ databases">
        <authorList>
            <person name="Wang D.B."/>
            <person name="Wang M."/>
        </authorList>
    </citation>
    <scope>NUCLEOTIDE SEQUENCE [LARGE SCALE GENOMIC DNA]</scope>
    <source>
        <strain evidence="1">M72</strain>
    </source>
</reference>
<sequence length="266" mass="30803">MLTGVYLATKKDKTVYYRSNITHKGRHISLGSFPTEVQAHQAYTAACELLSGTETIDEAFYRTNQLAFEKIVSLINFRDNHMYIPTPIYLRKNYFSYYLSIHRELKFDIDDLFYYSSHRILTRQGHLYVNHYGMQLTLLGRYGIKTHAVNGRDFCFVNGDENDFRYSNLKIINPYFGVERIDKNGTEHYKVRIHIHGNITVGNYTNAIDAAIAYNKAVDLAHQAGISKNFPENYIEELSASSYADIYQQISLSPKYLSYLKGLPRK</sequence>
<organism evidence="1 3">
    <name type="scientific">Roseburia faecis</name>
    <dbReference type="NCBI Taxonomy" id="301302"/>
    <lineage>
        <taxon>Bacteria</taxon>
        <taxon>Bacillati</taxon>
        <taxon>Bacillota</taxon>
        <taxon>Clostridia</taxon>
        <taxon>Lachnospirales</taxon>
        <taxon>Lachnospiraceae</taxon>
        <taxon>Roseburia</taxon>
    </lineage>
</organism>
<dbReference type="Proteomes" id="UP000049979">
    <property type="component" value="Unassembled WGS sequence"/>
</dbReference>
<evidence type="ECO:0008006" key="5">
    <source>
        <dbReference type="Google" id="ProtNLM"/>
    </source>
</evidence>
<dbReference type="EMBL" id="CYXV01000002">
    <property type="protein sequence ID" value="CUM78518.1"/>
    <property type="molecule type" value="Genomic_DNA"/>
</dbReference>
<keyword evidence="3" id="KW-1185">Reference proteome</keyword>
<reference evidence="3" key="1">
    <citation type="submission" date="2015-05" db="EMBL/GenBank/DDBJ databases">
        <authorList>
            <consortium name="Pathogen Informatics"/>
        </authorList>
    </citation>
    <scope>NUCLEOTIDE SEQUENCE [LARGE SCALE GENOMIC DNA]</scope>
    <source>
        <strain evidence="2 4">2789STDY5608863</strain>
        <strain evidence="3">M72</strain>
    </source>
</reference>
<dbReference type="Proteomes" id="UP000095495">
    <property type="component" value="Unassembled WGS sequence"/>
</dbReference>
<dbReference type="EMBL" id="CVRR01000019">
    <property type="protein sequence ID" value="CRL37874.1"/>
    <property type="molecule type" value="Genomic_DNA"/>
</dbReference>
<dbReference type="RefSeq" id="WP_055067787.1">
    <property type="nucleotide sequence ID" value="NZ_CP173697.1"/>
</dbReference>
<name>A0A0M6WP14_9FIRM</name>
<evidence type="ECO:0000313" key="3">
    <source>
        <dbReference type="Proteomes" id="UP000049979"/>
    </source>
</evidence>
<dbReference type="STRING" id="301302.ERS852420_00668"/>
<dbReference type="OrthoDB" id="1765300at2"/>
<evidence type="ECO:0000313" key="4">
    <source>
        <dbReference type="Proteomes" id="UP000095495"/>
    </source>
</evidence>
<evidence type="ECO:0000313" key="1">
    <source>
        <dbReference type="EMBL" id="CRL37874.1"/>
    </source>
</evidence>
<evidence type="ECO:0000313" key="2">
    <source>
        <dbReference type="EMBL" id="CUM78518.1"/>
    </source>
</evidence>
<accession>A0A0M6WP14</accession>
<dbReference type="AlphaFoldDB" id="A0A0M6WP14"/>
<protein>
    <recommendedName>
        <fullName evidence="5">AP2/ERF domain-containing protein</fullName>
    </recommendedName>
</protein>
<proteinExistence type="predicted"/>